<dbReference type="PANTHER" id="PTHR24198">
    <property type="entry name" value="ANKYRIN REPEAT AND PROTEIN KINASE DOMAIN-CONTAINING PROTEIN"/>
    <property type="match status" value="1"/>
</dbReference>
<evidence type="ECO:0000256" key="3">
    <source>
        <dbReference type="PROSITE-ProRule" id="PRU00023"/>
    </source>
</evidence>
<dbReference type="Gene3D" id="1.25.40.20">
    <property type="entry name" value="Ankyrin repeat-containing domain"/>
    <property type="match status" value="13"/>
</dbReference>
<dbReference type="SUPFAM" id="SSF48403">
    <property type="entry name" value="Ankyrin repeat"/>
    <property type="match status" value="8"/>
</dbReference>
<dbReference type="InterPro" id="IPR002110">
    <property type="entry name" value="Ankyrin_rpt"/>
</dbReference>
<feature type="repeat" description="ANK" evidence="3">
    <location>
        <begin position="2341"/>
        <end position="2373"/>
    </location>
</feature>
<feature type="repeat" description="ANK" evidence="3">
    <location>
        <begin position="440"/>
        <end position="472"/>
    </location>
</feature>
<dbReference type="SMART" id="SM00248">
    <property type="entry name" value="ANK"/>
    <property type="match status" value="33"/>
</dbReference>
<dbReference type="PROSITE" id="PS50088">
    <property type="entry name" value="ANK_REPEAT"/>
    <property type="match status" value="9"/>
</dbReference>
<feature type="region of interest" description="Disordered" evidence="4">
    <location>
        <begin position="2057"/>
        <end position="2132"/>
    </location>
</feature>
<evidence type="ECO:0000256" key="4">
    <source>
        <dbReference type="SAM" id="MobiDB-lite"/>
    </source>
</evidence>
<feature type="repeat" description="ANK" evidence="3">
    <location>
        <begin position="1696"/>
        <end position="1728"/>
    </location>
</feature>
<dbReference type="EMBL" id="HBIJ01007533">
    <property type="protein sequence ID" value="CAE0364578.1"/>
    <property type="molecule type" value="Transcribed_RNA"/>
</dbReference>
<evidence type="ECO:0000256" key="1">
    <source>
        <dbReference type="ARBA" id="ARBA00022737"/>
    </source>
</evidence>
<name>A0A7S3JVV5_9STRA</name>
<reference evidence="5" key="1">
    <citation type="submission" date="2021-01" db="EMBL/GenBank/DDBJ databases">
        <authorList>
            <person name="Corre E."/>
            <person name="Pelletier E."/>
            <person name="Niang G."/>
            <person name="Scheremetjew M."/>
            <person name="Finn R."/>
            <person name="Kale V."/>
            <person name="Holt S."/>
            <person name="Cochrane G."/>
            <person name="Meng A."/>
            <person name="Brown T."/>
            <person name="Cohen L."/>
        </authorList>
    </citation>
    <scope>NUCLEOTIDE SEQUENCE</scope>
    <source>
        <strain evidence="5">CCMP1510</strain>
    </source>
</reference>
<dbReference type="Pfam" id="PF00023">
    <property type="entry name" value="Ank"/>
    <property type="match status" value="1"/>
</dbReference>
<feature type="region of interest" description="Disordered" evidence="4">
    <location>
        <begin position="1057"/>
        <end position="1079"/>
    </location>
</feature>
<feature type="repeat" description="ANK" evidence="3">
    <location>
        <begin position="2250"/>
        <end position="2282"/>
    </location>
</feature>
<feature type="compositionally biased region" description="Basic and acidic residues" evidence="4">
    <location>
        <begin position="2059"/>
        <end position="2084"/>
    </location>
</feature>
<sequence length="2439" mass="258067">MQNRRSPRNSDSRLINRTGSMREIALRHQSVVEVHTREGTIPTRTGKWIRVNAELENLTLTLDNLKMGAAPAQPYSKQMTITAGTQVARMTGNNGRPHCLALSDFNAASGKKRIIDCLSEEALEKWYDILKRVATTDLHTLLEPLREAREKERDAAELEEALAARPARIDAALKALRRGRLSADFVARDASERGVTALLAAARAARDDVVQAVLDLGALSDGPHHRSSLFGEQKISPSNANLGIRGGRRSMGDRGDEQILIRVEETPLLGAVRNDSYKACLTLLEWGADPTLQDDSRETPLLAAARLGGAKITAALLRSIATLAAQTSDERIRQQLLAHPNEEFGMDPSSALVAAAAAGHNGVVAALANGARASSKRVQSFNRGRMTTAATSDDEDENNNDRRESLPMVENRASEITGFSGSTRKHTVICSANVDRRDARGRTALHHAAERGRASVISPLADAGANIDALDGEGKTPIQLAASEGQVSTIAALLQRDASAPLSVGDADSRAAELVKVTAELRCALGAAEFDAARAGDLAIKVRTVLRAAALESSELSSNKVNNTAIQTNDPDHDDDDDDDRHSNHRDPSARLFARSTTNSALNNFPADICALPPSRQLTGLLRCCMNGDGQGVELWLKIGADANHADHGPDRITPLMACAIRGDRHLAKMLLATGRCEVDARDANGATALCRAALAAARSRTIPVSAASARDVAELLLQHGANPLRRDHNDRSPLSIAAADARDFQLVELIMRLDKNNGNSIDTDTEISRKGPDVDAPHTKFGSTPLMMAAAMPNATAVLRTLLGAHDLAADASLKKRKEHIMYRTADLRKLDKRGRTALFYAAEADRAENVELLLQFGRRTSSAIDGPPLDLDAKDLNGQTALQVATAAHAKGAVGALLRFGASASSTLALDRGIDLVQSKVYSTDISDNGEEETVRDLDDIVTQYQTDQSTQRPLNMAIHSGDAQIAGTLGRFRAAIVAGDDAATLRYVDRGNYEVDEPAGDDHGNATALLVACRLGHAPAAARLLEAGANVNKADARGETPLLAAARSGALLDSSVPDESAKSKNIKAKPTSPEHHQGKCLGELLLEAGANVDAVDSELYETALHVIAGAFSTIFVGGAKRRGEAATLLLSYGADPLRVDAFGRTPLLLACGTWPPPAVGPSTDNASRILGDAADASAVLEALLAYRPQRAFDLDFAHERLPVRTALGAAAIAGRIDAVSALLRAGAAPDAAADAQGRAALALAADAGHASVVAVLARAAPRLLEQSDINGSTALHAAAIAGQTAAVVALLAAGARAERADASGKTPLQLVSAALISRESNEDASSIRPSSFGTAVHPDRQSSIIADDRPIGEKFAAVARLLSVMRYAVAARAYDRCAELVQRGNFALTQGDGAIALSAAARDGDANALSKFYQVGGDYLIECLGSQALEACAKYRRPQAAQVLLSCGARPSVDTAAALLALAVDVGDDKLAQLLLELGADAAQPCPIYLFKLSEEQNKDLSSLRDIYARAFAPSDTIDTSDTHGLTALARAAAAPSPRGVEMLRVLLGEKSRDAKRTLLRSLTDASKGLVSPLHAAAVADCSDTLALLLRYCRDENSMILPTSDSLGGGVGGNSPATSTRSNQSTPVSHSELLNEDEKLNALDAGFAIDGSQRTPLHVAASHGNYDAAAVLITTYGVDEADRIRLLSAIDARGAAPLACAARVNDGAIVSLLLTAGADSEAFDSTNNSALDEARCARNGLAYSHARRRLEAMRVAIDDGDFDRALRLVYLGSFSVRATSGKNSILTRSAACGRGDVIDKALAYGAQRCQYETARRAVSKGIPPSPNLTDDAGLGGFAVRDLEAALAAAAICRQPAAAEALLLARADIRPRIEDAPLLLRLAVCRRRHSLIKLLLTRGAEPLAACPAALDPSTTSTKETAQLGVLPVGDTGGSKEIDSSIMSSFSKRTPFNLAVLSGDLEAVKIFTDQRYAVFDIDARDEYGTTALMEALRHGHVAVAHALLANGSDAEAKDVSGRSALEFACFDEPEKKSAIKFVRNSLDTCRALAVVDAAEEADERHRHELEKKKKQVEEEEKRRKEAEEMAVSEEQAKNENVANVEDRQDVKNTKQEKISSSQKQQRRPSLGLRSSAVAAERKALNRQVTTLEALGAAEATAKIERETAQAALDKALALAVAQRNITAVHSLLRAGANALSPCRDDKRRSDSETPLLRACRQPDLATLGALLAHVKPNGKRVLGFDIDAPHGSVKAAALAVAAASGDADACRLLLDAGADVNRCDVNGRGPIYMAASRGHANVIHLLANSCKSDHSEASVSAPPSALDHNKQERPSKALDAVDVTGATPLHAAARIGSRAVIAELLAAGADATIRDESGRTPRRVAMERNFWRAADQLDAMSAAIIDGDYAECIRLSRNGNWPLDWKVGADDDDDVVDKRPAQ</sequence>
<feature type="region of interest" description="Disordered" evidence="4">
    <location>
        <begin position="1607"/>
        <end position="1631"/>
    </location>
</feature>
<dbReference type="PANTHER" id="PTHR24198:SF165">
    <property type="entry name" value="ANKYRIN REPEAT-CONTAINING PROTEIN-RELATED"/>
    <property type="match status" value="1"/>
</dbReference>
<feature type="compositionally biased region" description="Basic and acidic residues" evidence="4">
    <location>
        <begin position="2101"/>
        <end position="2114"/>
    </location>
</feature>
<keyword evidence="2 3" id="KW-0040">ANK repeat</keyword>
<dbReference type="Pfam" id="PF12796">
    <property type="entry name" value="Ank_2"/>
    <property type="match status" value="5"/>
</dbReference>
<feature type="repeat" description="ANK" evidence="3">
    <location>
        <begin position="1655"/>
        <end position="1682"/>
    </location>
</feature>
<accession>A0A7S3JVV5</accession>
<proteinExistence type="predicted"/>
<feature type="region of interest" description="Disordered" evidence="4">
    <location>
        <begin position="559"/>
        <end position="591"/>
    </location>
</feature>
<feature type="repeat" description="ANK" evidence="3">
    <location>
        <begin position="1984"/>
        <end position="2016"/>
    </location>
</feature>
<evidence type="ECO:0000313" key="5">
    <source>
        <dbReference type="EMBL" id="CAE0364578.1"/>
    </source>
</evidence>
<keyword evidence="1" id="KW-0677">Repeat</keyword>
<feature type="compositionally biased region" description="Polar residues" evidence="4">
    <location>
        <begin position="559"/>
        <end position="568"/>
    </location>
</feature>
<feature type="repeat" description="ANK" evidence="3">
    <location>
        <begin position="473"/>
        <end position="499"/>
    </location>
</feature>
<gene>
    <name evidence="5" type="ORF">ALAG00032_LOCUS5319</name>
</gene>
<organism evidence="5">
    <name type="scientific">Aureoumbra lagunensis</name>
    <dbReference type="NCBI Taxonomy" id="44058"/>
    <lineage>
        <taxon>Eukaryota</taxon>
        <taxon>Sar</taxon>
        <taxon>Stramenopiles</taxon>
        <taxon>Ochrophyta</taxon>
        <taxon>Pelagophyceae</taxon>
        <taxon>Pelagomonadales</taxon>
        <taxon>Aureoumbra</taxon>
    </lineage>
</organism>
<evidence type="ECO:0000256" key="2">
    <source>
        <dbReference type="ARBA" id="ARBA00023043"/>
    </source>
</evidence>
<feature type="repeat" description="ANK" evidence="3">
    <location>
        <begin position="1007"/>
        <end position="1039"/>
    </location>
</feature>
<dbReference type="PROSITE" id="PS50297">
    <property type="entry name" value="ANK_REP_REGION"/>
    <property type="match status" value="9"/>
</dbReference>
<protein>
    <submittedName>
        <fullName evidence="5">Uncharacterized protein</fullName>
    </submittedName>
</protein>
<dbReference type="InterPro" id="IPR036770">
    <property type="entry name" value="Ankyrin_rpt-contain_sf"/>
</dbReference>
<feature type="repeat" description="ANK" evidence="3">
    <location>
        <begin position="1273"/>
        <end position="1305"/>
    </location>
</feature>
<feature type="compositionally biased region" description="Basic and acidic residues" evidence="4">
    <location>
        <begin position="580"/>
        <end position="589"/>
    </location>
</feature>
<feature type="region of interest" description="Disordered" evidence="4">
    <location>
        <begin position="376"/>
        <end position="405"/>
    </location>
</feature>
<feature type="compositionally biased region" description="Polar residues" evidence="4">
    <location>
        <begin position="1618"/>
        <end position="1631"/>
    </location>
</feature>